<dbReference type="EMBL" id="GEEE01024385">
    <property type="protein sequence ID" value="JAP38840.1"/>
    <property type="molecule type" value="Transcribed_RNA"/>
</dbReference>
<evidence type="ECO:0000313" key="1">
    <source>
        <dbReference type="EMBL" id="JAP38840.1"/>
    </source>
</evidence>
<proteinExistence type="predicted"/>
<organism evidence="1">
    <name type="scientific">Schistocephalus solidus</name>
    <name type="common">Tapeworm</name>
    <dbReference type="NCBI Taxonomy" id="70667"/>
    <lineage>
        <taxon>Eukaryota</taxon>
        <taxon>Metazoa</taxon>
        <taxon>Spiralia</taxon>
        <taxon>Lophotrochozoa</taxon>
        <taxon>Platyhelminthes</taxon>
        <taxon>Cestoda</taxon>
        <taxon>Eucestoda</taxon>
        <taxon>Diphyllobothriidea</taxon>
        <taxon>Diphyllobothriidae</taxon>
        <taxon>Schistocephalus</taxon>
    </lineage>
</organism>
<name>A0A0X3NHP5_SCHSO</name>
<reference evidence="1" key="1">
    <citation type="submission" date="2016-01" db="EMBL/GenBank/DDBJ databases">
        <title>Reference transcriptome for the parasite Schistocephalus solidus: insights into the molecular evolution of parasitism.</title>
        <authorList>
            <person name="Hebert F.O."/>
            <person name="Grambauer S."/>
            <person name="Barber I."/>
            <person name="Landry C.R."/>
            <person name="Aubin-Horth N."/>
        </authorList>
    </citation>
    <scope>NUCLEOTIDE SEQUENCE</scope>
</reference>
<gene>
    <name evidence="1" type="primary">MPV17</name>
    <name evidence="1" type="ORF">TR114602</name>
</gene>
<dbReference type="AlphaFoldDB" id="A0A0X3NHP5"/>
<accession>A0A0X3NHP5</accession>
<sequence>MVSAVFNKAWSGYLRLLKKYPLQTQCISTGSNVPLLVQLHRPNLHGYQGRPFAENGCLRPGYCLASFNLTRNHLSISTFAVPYGSLYGLLDNRSCRANKKLVH</sequence>
<protein>
    <submittedName>
        <fullName evidence="1">Protein Mpv17</fullName>
    </submittedName>
</protein>